<accession>A0A0L9UY36</accession>
<protein>
    <submittedName>
        <fullName evidence="2">Uncharacterized protein</fullName>
    </submittedName>
</protein>
<organism evidence="2 3">
    <name type="scientific">Phaseolus angularis</name>
    <name type="common">Azuki bean</name>
    <name type="synonym">Vigna angularis</name>
    <dbReference type="NCBI Taxonomy" id="3914"/>
    <lineage>
        <taxon>Eukaryota</taxon>
        <taxon>Viridiplantae</taxon>
        <taxon>Streptophyta</taxon>
        <taxon>Embryophyta</taxon>
        <taxon>Tracheophyta</taxon>
        <taxon>Spermatophyta</taxon>
        <taxon>Magnoliopsida</taxon>
        <taxon>eudicotyledons</taxon>
        <taxon>Gunneridae</taxon>
        <taxon>Pentapetalae</taxon>
        <taxon>rosids</taxon>
        <taxon>fabids</taxon>
        <taxon>Fabales</taxon>
        <taxon>Fabaceae</taxon>
        <taxon>Papilionoideae</taxon>
        <taxon>50 kb inversion clade</taxon>
        <taxon>NPAAA clade</taxon>
        <taxon>indigoferoid/millettioid clade</taxon>
        <taxon>Phaseoleae</taxon>
        <taxon>Vigna</taxon>
    </lineage>
</organism>
<dbReference type="AlphaFoldDB" id="A0A0L9UY36"/>
<evidence type="ECO:0000313" key="3">
    <source>
        <dbReference type="Proteomes" id="UP000053144"/>
    </source>
</evidence>
<feature type="region of interest" description="Disordered" evidence="1">
    <location>
        <begin position="74"/>
        <end position="113"/>
    </location>
</feature>
<name>A0A0L9UY36_PHAAN</name>
<reference evidence="3" key="1">
    <citation type="journal article" date="2015" name="Proc. Natl. Acad. Sci. U.S.A.">
        <title>Genome sequencing of adzuki bean (Vigna angularis) provides insight into high starch and low fat accumulation and domestication.</title>
        <authorList>
            <person name="Yang K."/>
            <person name="Tian Z."/>
            <person name="Chen C."/>
            <person name="Luo L."/>
            <person name="Zhao B."/>
            <person name="Wang Z."/>
            <person name="Yu L."/>
            <person name="Li Y."/>
            <person name="Sun Y."/>
            <person name="Li W."/>
            <person name="Chen Y."/>
            <person name="Li Y."/>
            <person name="Zhang Y."/>
            <person name="Ai D."/>
            <person name="Zhao J."/>
            <person name="Shang C."/>
            <person name="Ma Y."/>
            <person name="Wu B."/>
            <person name="Wang M."/>
            <person name="Gao L."/>
            <person name="Sun D."/>
            <person name="Zhang P."/>
            <person name="Guo F."/>
            <person name="Wang W."/>
            <person name="Li Y."/>
            <person name="Wang J."/>
            <person name="Varshney R.K."/>
            <person name="Wang J."/>
            <person name="Ling H.Q."/>
            <person name="Wan P."/>
        </authorList>
    </citation>
    <scope>NUCLEOTIDE SEQUENCE</scope>
    <source>
        <strain evidence="3">cv. Jingnong 6</strain>
    </source>
</reference>
<feature type="compositionally biased region" description="Acidic residues" evidence="1">
    <location>
        <begin position="96"/>
        <end position="105"/>
    </location>
</feature>
<dbReference type="Gramene" id="KOM47487">
    <property type="protein sequence ID" value="KOM47487"/>
    <property type="gene ID" value="LR48_Vigan07g119100"/>
</dbReference>
<evidence type="ECO:0000256" key="1">
    <source>
        <dbReference type="SAM" id="MobiDB-lite"/>
    </source>
</evidence>
<dbReference type="EMBL" id="CM003377">
    <property type="protein sequence ID" value="KOM47487.1"/>
    <property type="molecule type" value="Genomic_DNA"/>
</dbReference>
<sequence>MVTATIVLEELAYLKRSEMRSLPPNFQIDLVGGATFPCQRPSVNVSDKQFSDGQFVIANSSCISLDEFITRMSWPEDQAQASGGGGMSGAKAMAKDEEDDEEDSNAFEGSDGS</sequence>
<gene>
    <name evidence="2" type="ORF">LR48_Vigan07g119100</name>
</gene>
<proteinExistence type="predicted"/>
<evidence type="ECO:0000313" key="2">
    <source>
        <dbReference type="EMBL" id="KOM47487.1"/>
    </source>
</evidence>
<dbReference type="Proteomes" id="UP000053144">
    <property type="component" value="Chromosome 7"/>
</dbReference>
<dbReference type="STRING" id="3914.A0A0L9UY36"/>